<keyword evidence="5 6" id="KW-0472">Membrane</keyword>
<reference evidence="8 9" key="1">
    <citation type="submission" date="2015-10" db="EMBL/GenBank/DDBJ databases">
        <title>Transcriptomic analysis of a linuron degrading triple-species bacterial consortium.</title>
        <authorList>
            <person name="Albers P."/>
        </authorList>
    </citation>
    <scope>NUCLEOTIDE SEQUENCE [LARGE SCALE GENOMIC DNA]</scope>
    <source>
        <strain evidence="8 9">WDL6</strain>
    </source>
</reference>
<dbReference type="Proteomes" id="UP000059074">
    <property type="component" value="Unassembled WGS sequence"/>
</dbReference>
<dbReference type="SUPFAM" id="SSF103481">
    <property type="entry name" value="Multidrug resistance efflux transporter EmrE"/>
    <property type="match status" value="2"/>
</dbReference>
<evidence type="ECO:0000256" key="4">
    <source>
        <dbReference type="ARBA" id="ARBA00022989"/>
    </source>
</evidence>
<gene>
    <name evidence="8" type="ORF">APY04_0604</name>
</gene>
<dbReference type="PANTHER" id="PTHR22911">
    <property type="entry name" value="ACYL-MALONYL CONDENSING ENZYME-RELATED"/>
    <property type="match status" value="1"/>
</dbReference>
<proteinExistence type="inferred from homology"/>
<feature type="transmembrane region" description="Helical" evidence="6">
    <location>
        <begin position="117"/>
        <end position="138"/>
    </location>
</feature>
<dbReference type="EMBL" id="LMTR01000027">
    <property type="protein sequence ID" value="KWT70942.1"/>
    <property type="molecule type" value="Genomic_DNA"/>
</dbReference>
<feature type="transmembrane region" description="Helical" evidence="6">
    <location>
        <begin position="145"/>
        <end position="162"/>
    </location>
</feature>
<dbReference type="AlphaFoldDB" id="A0A109BLF2"/>
<keyword evidence="3 6" id="KW-0812">Transmembrane</keyword>
<feature type="transmembrane region" description="Helical" evidence="6">
    <location>
        <begin position="230"/>
        <end position="251"/>
    </location>
</feature>
<name>A0A109BLF2_HYPSL</name>
<comment type="similarity">
    <text evidence="2">Belongs to the drug/metabolite transporter (DMT) superfamily. 10 TMS drug/metabolite exporter (DME) (TC 2.A.7.3) family.</text>
</comment>
<protein>
    <recommendedName>
        <fullName evidence="7">EamA domain-containing protein</fullName>
    </recommendedName>
</protein>
<keyword evidence="4 6" id="KW-1133">Transmembrane helix</keyword>
<sequence>MSPNSRGKLRVLADALRTSGKAGGGDHPLAALILITASMAMLVGIAAVVRGATMAGMDPLQIMFFRNFFCVVWMLPLLAWRGLSLVRTSQPGLYGFRVALSFISMLTYFQALAVLPVAEVTAIGFLAPIFGALCAIFLLGERVGIHRWAAILIGFAGAMIMLRPGGSAFGYGQIVALVSALTLGFIGPLIKQLTAADDADRIVFITNLVSTPISLVPALFVWVWPSLEMWLLLMLMGLFALLGHVALVRGFAVADASLAMSFNFSRLPFAAMVGYIFFGEVIDGWTWVGATVIFAAAVYITHREAMKARRASALQLKASGYDG</sequence>
<feature type="transmembrane region" description="Helical" evidence="6">
    <location>
        <begin position="61"/>
        <end position="80"/>
    </location>
</feature>
<evidence type="ECO:0000256" key="2">
    <source>
        <dbReference type="ARBA" id="ARBA00009853"/>
    </source>
</evidence>
<dbReference type="PATRIC" id="fig|121290.4.peg.1077"/>
<feature type="domain" description="EamA" evidence="7">
    <location>
        <begin position="33"/>
        <end position="162"/>
    </location>
</feature>
<evidence type="ECO:0000313" key="9">
    <source>
        <dbReference type="Proteomes" id="UP000059074"/>
    </source>
</evidence>
<evidence type="ECO:0000256" key="1">
    <source>
        <dbReference type="ARBA" id="ARBA00004141"/>
    </source>
</evidence>
<dbReference type="GO" id="GO:0016020">
    <property type="term" value="C:membrane"/>
    <property type="evidence" value="ECO:0007669"/>
    <property type="project" value="UniProtKB-SubCell"/>
</dbReference>
<evidence type="ECO:0000259" key="7">
    <source>
        <dbReference type="Pfam" id="PF00892"/>
    </source>
</evidence>
<comment type="subcellular location">
    <subcellularLocation>
        <location evidence="1">Membrane</location>
        <topology evidence="1">Multi-pass membrane protein</topology>
    </subcellularLocation>
</comment>
<feature type="transmembrane region" description="Helical" evidence="6">
    <location>
        <begin position="284"/>
        <end position="301"/>
    </location>
</feature>
<feature type="transmembrane region" description="Helical" evidence="6">
    <location>
        <begin position="258"/>
        <end position="278"/>
    </location>
</feature>
<feature type="transmembrane region" description="Helical" evidence="6">
    <location>
        <begin position="168"/>
        <end position="190"/>
    </location>
</feature>
<feature type="domain" description="EamA" evidence="7">
    <location>
        <begin position="172"/>
        <end position="300"/>
    </location>
</feature>
<evidence type="ECO:0000256" key="3">
    <source>
        <dbReference type="ARBA" id="ARBA00022692"/>
    </source>
</evidence>
<dbReference type="InterPro" id="IPR037185">
    <property type="entry name" value="EmrE-like"/>
</dbReference>
<dbReference type="Pfam" id="PF00892">
    <property type="entry name" value="EamA"/>
    <property type="match status" value="2"/>
</dbReference>
<evidence type="ECO:0000256" key="6">
    <source>
        <dbReference type="SAM" id="Phobius"/>
    </source>
</evidence>
<keyword evidence="9" id="KW-1185">Reference proteome</keyword>
<feature type="transmembrane region" description="Helical" evidence="6">
    <location>
        <begin position="92"/>
        <end position="111"/>
    </location>
</feature>
<evidence type="ECO:0000256" key="5">
    <source>
        <dbReference type="ARBA" id="ARBA00023136"/>
    </source>
</evidence>
<feature type="transmembrane region" description="Helical" evidence="6">
    <location>
        <begin position="202"/>
        <end position="224"/>
    </location>
</feature>
<dbReference type="STRING" id="121290.APY04_0604"/>
<feature type="transmembrane region" description="Helical" evidence="6">
    <location>
        <begin position="29"/>
        <end position="49"/>
    </location>
</feature>
<dbReference type="PANTHER" id="PTHR22911:SF6">
    <property type="entry name" value="SOLUTE CARRIER FAMILY 35 MEMBER G1"/>
    <property type="match status" value="1"/>
</dbReference>
<accession>A0A109BLF2</accession>
<dbReference type="InterPro" id="IPR000620">
    <property type="entry name" value="EamA_dom"/>
</dbReference>
<evidence type="ECO:0000313" key="8">
    <source>
        <dbReference type="EMBL" id="KWT70942.1"/>
    </source>
</evidence>
<comment type="caution">
    <text evidence="8">The sequence shown here is derived from an EMBL/GenBank/DDBJ whole genome shotgun (WGS) entry which is preliminary data.</text>
</comment>
<organism evidence="8 9">
    <name type="scientific">Hyphomicrobium sulfonivorans</name>
    <dbReference type="NCBI Taxonomy" id="121290"/>
    <lineage>
        <taxon>Bacteria</taxon>
        <taxon>Pseudomonadati</taxon>
        <taxon>Pseudomonadota</taxon>
        <taxon>Alphaproteobacteria</taxon>
        <taxon>Hyphomicrobiales</taxon>
        <taxon>Hyphomicrobiaceae</taxon>
        <taxon>Hyphomicrobium</taxon>
    </lineage>
</organism>